<dbReference type="AlphaFoldDB" id="A0A0L8AGQ1"/>
<organism evidence="2 3">
    <name type="scientific">Roseivirga seohaensis subsp. aquiponti</name>
    <dbReference type="NCBI Taxonomy" id="1566026"/>
    <lineage>
        <taxon>Bacteria</taxon>
        <taxon>Pseudomonadati</taxon>
        <taxon>Bacteroidota</taxon>
        <taxon>Cytophagia</taxon>
        <taxon>Cytophagales</taxon>
        <taxon>Roseivirgaceae</taxon>
        <taxon>Roseivirga</taxon>
    </lineage>
</organism>
<feature type="chain" id="PRO_5005580388" description="DUF2911 domain-containing protein" evidence="1">
    <location>
        <begin position="23"/>
        <end position="192"/>
    </location>
</feature>
<name>A0A0L8AGQ1_9BACT</name>
<dbReference type="PROSITE" id="PS51257">
    <property type="entry name" value="PROKAR_LIPOPROTEIN"/>
    <property type="match status" value="1"/>
</dbReference>
<evidence type="ECO:0000256" key="1">
    <source>
        <dbReference type="SAM" id="SignalP"/>
    </source>
</evidence>
<gene>
    <name evidence="2" type="ORF">OB69_16905</name>
</gene>
<keyword evidence="1" id="KW-0732">Signal</keyword>
<dbReference type="InterPro" id="IPR021314">
    <property type="entry name" value="DUF2911"/>
</dbReference>
<comment type="caution">
    <text evidence="2">The sequence shown here is derived from an EMBL/GenBank/DDBJ whole genome shotgun (WGS) entry which is preliminary data.</text>
</comment>
<evidence type="ECO:0000313" key="2">
    <source>
        <dbReference type="EMBL" id="KOF01549.1"/>
    </source>
</evidence>
<feature type="signal peptide" evidence="1">
    <location>
        <begin position="1"/>
        <end position="22"/>
    </location>
</feature>
<keyword evidence="3" id="KW-1185">Reference proteome</keyword>
<evidence type="ECO:0008006" key="4">
    <source>
        <dbReference type="Google" id="ProtNLM"/>
    </source>
</evidence>
<dbReference type="PATRIC" id="fig|1566026.4.peg.1818"/>
<dbReference type="EMBL" id="JSVA01000022">
    <property type="protein sequence ID" value="KOF01549.1"/>
    <property type="molecule type" value="Genomic_DNA"/>
</dbReference>
<dbReference type="RefSeq" id="WP_053224936.1">
    <property type="nucleotide sequence ID" value="NZ_JSVA01000022.1"/>
</dbReference>
<evidence type="ECO:0000313" key="3">
    <source>
        <dbReference type="Proteomes" id="UP000036908"/>
    </source>
</evidence>
<dbReference type="Pfam" id="PF11138">
    <property type="entry name" value="DUF2911"/>
    <property type="match status" value="1"/>
</dbReference>
<dbReference type="OrthoDB" id="978542at2"/>
<accession>A0A0L8AGQ1</accession>
<protein>
    <recommendedName>
        <fullName evidence="4">DUF2911 domain-containing protein</fullName>
    </recommendedName>
</protein>
<proteinExistence type="predicted"/>
<sequence length="192" mass="21308">MKPKTITLLFSIALSFMLYACAGEKKQAEELKEPTASEEVAKPKSPAASAKNTIGNTQVQIDYYSPGVRGRNIYGGLVAYNEVWVTGAHSATSIEFSTDVELNGNKVSKGKYALFTIPDKNEWTLIINTDYNQHLADNYDQAKDVLRLQLVPEKLETIQEHLLYEVNSVDNNTGEISISWAEIKVSFKIATS</sequence>
<reference evidence="3" key="1">
    <citation type="submission" date="2014-11" db="EMBL/GenBank/DDBJ databases">
        <title>Genome sequencing of Roseivirga sp. D-25.</title>
        <authorList>
            <person name="Selvaratnam C."/>
            <person name="Thevarajoo S."/>
            <person name="Goh K.M."/>
            <person name="Eee R."/>
            <person name="Chan K.-G."/>
            <person name="Chong C.S."/>
        </authorList>
    </citation>
    <scope>NUCLEOTIDE SEQUENCE [LARGE SCALE GENOMIC DNA]</scope>
    <source>
        <strain evidence="3">D-25</strain>
    </source>
</reference>
<dbReference type="Proteomes" id="UP000036908">
    <property type="component" value="Unassembled WGS sequence"/>
</dbReference>